<organism evidence="1 2">
    <name type="scientific">Enterococcus faecalis</name>
    <name type="common">Streptococcus faecalis</name>
    <dbReference type="NCBI Taxonomy" id="1351"/>
    <lineage>
        <taxon>Bacteria</taxon>
        <taxon>Bacillati</taxon>
        <taxon>Bacillota</taxon>
        <taxon>Bacilli</taxon>
        <taxon>Lactobacillales</taxon>
        <taxon>Enterococcaceae</taxon>
        <taxon>Enterococcus</taxon>
    </lineage>
</organism>
<gene>
    <name evidence="1" type="ORF">EfsSVR2332_31930</name>
</gene>
<proteinExistence type="predicted"/>
<accession>A0AC59HU04</accession>
<dbReference type="EMBL" id="AP026729">
    <property type="protein sequence ID" value="BDQ63115.1"/>
    <property type="molecule type" value="Genomic_DNA"/>
</dbReference>
<name>A0AC59HU04_ENTFL</name>
<reference evidence="1" key="1">
    <citation type="submission" date="2022-08" db="EMBL/GenBank/DDBJ databases">
        <title>Molecular epidemiological analysis of five strains of VanD-type vancomycin-resistant Enterococcus faecalis.</title>
        <authorList>
            <person name="Mimura K."/>
            <person name="Hashimoto Y."/>
            <person name="Tomita H."/>
        </authorList>
    </citation>
    <scope>NUCLEOTIDE SEQUENCE</scope>
    <source>
        <strain evidence="1">SVR2332</strain>
    </source>
</reference>
<protein>
    <submittedName>
        <fullName evidence="1">Uncharacterized protein</fullName>
    </submittedName>
</protein>
<sequence>MAIYVRKMDKYKHLLLWSTLLLSFFQVTNVQAAEERNPIYNPTNPTEEIYPIENTGTPEKMEETNESTITSETQAEESSEDVSKKEVTTNNPKTNEERPSSKKSQHQVFFTDELFDASHITIVPNSTGGAGTEGQNTFYLNFIRELVGTAIYGRKN</sequence>
<dbReference type="Proteomes" id="UP001317613">
    <property type="component" value="Chromosome"/>
</dbReference>
<evidence type="ECO:0000313" key="1">
    <source>
        <dbReference type="EMBL" id="BDQ63115.1"/>
    </source>
</evidence>
<evidence type="ECO:0000313" key="2">
    <source>
        <dbReference type="Proteomes" id="UP001317613"/>
    </source>
</evidence>